<accession>A0A6A6VWS8</accession>
<reference evidence="2" key="1">
    <citation type="journal article" date="2020" name="Stud. Mycol.">
        <title>101 Dothideomycetes genomes: a test case for predicting lifestyles and emergence of pathogens.</title>
        <authorList>
            <person name="Haridas S."/>
            <person name="Albert R."/>
            <person name="Binder M."/>
            <person name="Bloem J."/>
            <person name="Labutti K."/>
            <person name="Salamov A."/>
            <person name="Andreopoulos B."/>
            <person name="Baker S."/>
            <person name="Barry K."/>
            <person name="Bills G."/>
            <person name="Bluhm B."/>
            <person name="Cannon C."/>
            <person name="Castanera R."/>
            <person name="Culley D."/>
            <person name="Daum C."/>
            <person name="Ezra D."/>
            <person name="Gonzalez J."/>
            <person name="Henrissat B."/>
            <person name="Kuo A."/>
            <person name="Liang C."/>
            <person name="Lipzen A."/>
            <person name="Lutzoni F."/>
            <person name="Magnuson J."/>
            <person name="Mondo S."/>
            <person name="Nolan M."/>
            <person name="Ohm R."/>
            <person name="Pangilinan J."/>
            <person name="Park H.-J."/>
            <person name="Ramirez L."/>
            <person name="Alfaro M."/>
            <person name="Sun H."/>
            <person name="Tritt A."/>
            <person name="Yoshinaga Y."/>
            <person name="Zwiers L.-H."/>
            <person name="Turgeon B."/>
            <person name="Goodwin S."/>
            <person name="Spatafora J."/>
            <person name="Crous P."/>
            <person name="Grigoriev I."/>
        </authorList>
    </citation>
    <scope>NUCLEOTIDE SEQUENCE</scope>
    <source>
        <strain evidence="2">CBS 121739</strain>
    </source>
</reference>
<protein>
    <recommendedName>
        <fullName evidence="4">F-box domain-containing protein</fullName>
    </recommendedName>
</protein>
<evidence type="ECO:0000313" key="2">
    <source>
        <dbReference type="EMBL" id="KAF2754309.1"/>
    </source>
</evidence>
<proteinExistence type="predicted"/>
<keyword evidence="1" id="KW-0472">Membrane</keyword>
<dbReference type="PANTHER" id="PTHR42085:SF2">
    <property type="entry name" value="F-BOX DOMAIN-CONTAINING PROTEIN"/>
    <property type="match status" value="1"/>
</dbReference>
<evidence type="ECO:0000313" key="3">
    <source>
        <dbReference type="Proteomes" id="UP000799437"/>
    </source>
</evidence>
<dbReference type="Proteomes" id="UP000799437">
    <property type="component" value="Unassembled WGS sequence"/>
</dbReference>
<dbReference type="AlphaFoldDB" id="A0A6A6VWS8"/>
<gene>
    <name evidence="2" type="ORF">EJ05DRAFT_155684</name>
</gene>
<dbReference type="GeneID" id="54480420"/>
<dbReference type="EMBL" id="ML996581">
    <property type="protein sequence ID" value="KAF2754309.1"/>
    <property type="molecule type" value="Genomic_DNA"/>
</dbReference>
<keyword evidence="1" id="KW-1133">Transmembrane helix</keyword>
<dbReference type="OrthoDB" id="5413827at2759"/>
<organism evidence="2 3">
    <name type="scientific">Pseudovirgaria hyperparasitica</name>
    <dbReference type="NCBI Taxonomy" id="470096"/>
    <lineage>
        <taxon>Eukaryota</taxon>
        <taxon>Fungi</taxon>
        <taxon>Dikarya</taxon>
        <taxon>Ascomycota</taxon>
        <taxon>Pezizomycotina</taxon>
        <taxon>Dothideomycetes</taxon>
        <taxon>Dothideomycetes incertae sedis</taxon>
        <taxon>Acrospermales</taxon>
        <taxon>Acrospermaceae</taxon>
        <taxon>Pseudovirgaria</taxon>
    </lineage>
</organism>
<dbReference type="PANTHER" id="PTHR42085">
    <property type="entry name" value="F-BOX DOMAIN-CONTAINING PROTEIN"/>
    <property type="match status" value="1"/>
</dbReference>
<evidence type="ECO:0000256" key="1">
    <source>
        <dbReference type="SAM" id="Phobius"/>
    </source>
</evidence>
<dbReference type="InterPro" id="IPR038883">
    <property type="entry name" value="AN11006-like"/>
</dbReference>
<keyword evidence="3" id="KW-1185">Reference proteome</keyword>
<evidence type="ECO:0008006" key="4">
    <source>
        <dbReference type="Google" id="ProtNLM"/>
    </source>
</evidence>
<dbReference type="RefSeq" id="XP_033596760.1">
    <property type="nucleotide sequence ID" value="XM_033739366.1"/>
</dbReference>
<sequence length="391" mass="44583">MCLHHVMINYLYLIFGHFSRILVCFPTSVSLYTYFIMAKRQGFPKPEVMEGALGYSSASFSKPSFANERFYSDLMQFDDGSDRINREYEEHLYISHHATPSIVSTECNGVKEPQTELTMAGSHAIEVAPFDSLGYYRYEVNILFTFGMNIRLLCSQSEVDEMRRVAQMTRPGSDNPPPTLCKLPTEIRDIIYGFVCDDPESRTVTNCTDDIKGTFTRGIADPSGFFFPMWSDMALLRVNKSLRREVLPHVYRKTTFHVEDMDDLVMFLTAIGDIGRDNVESLSFPLESRISLAALWKDQPESAEVHHLRLPFIHTSNCIMLLKACKRLKHLVLRMEAEILDNRDIADFLSDPCIQGLSELRVKDVCIESLDGEILDSSELVIALKNRIEGL</sequence>
<name>A0A6A6VWS8_9PEZI</name>
<keyword evidence="1" id="KW-0812">Transmembrane</keyword>
<feature type="transmembrane region" description="Helical" evidence="1">
    <location>
        <begin position="12"/>
        <end position="35"/>
    </location>
</feature>